<dbReference type="EMBL" id="CP162551">
    <property type="protein sequence ID" value="XDI36531.1"/>
    <property type="molecule type" value="Genomic_DNA"/>
</dbReference>
<organism evidence="2">
    <name type="scientific">Alkalihalophilus sp. As8PL</name>
    <dbReference type="NCBI Taxonomy" id="3237103"/>
    <lineage>
        <taxon>Bacteria</taxon>
        <taxon>Bacillati</taxon>
        <taxon>Bacillota</taxon>
        <taxon>Bacilli</taxon>
        <taxon>Bacillales</taxon>
        <taxon>Bacillaceae</taxon>
        <taxon>Alkalihalophilus</taxon>
    </lineage>
</organism>
<gene>
    <name evidence="2" type="ORF">AB3N04_17905</name>
</gene>
<feature type="compositionally biased region" description="Polar residues" evidence="1">
    <location>
        <begin position="125"/>
        <end position="139"/>
    </location>
</feature>
<dbReference type="RefSeq" id="WP_368503964.1">
    <property type="nucleotide sequence ID" value="NZ_CP162551.1"/>
</dbReference>
<protein>
    <submittedName>
        <fullName evidence="2">YlbD family protein</fullName>
    </submittedName>
</protein>
<name>A0AB39BT55_9BACI</name>
<evidence type="ECO:0000256" key="1">
    <source>
        <dbReference type="SAM" id="MobiDB-lite"/>
    </source>
</evidence>
<accession>A0AB39BT55</accession>
<reference evidence="2" key="1">
    <citation type="submission" date="2024-07" db="EMBL/GenBank/DDBJ databases">
        <title>Identification and characteristics of an arsenic-resistant bacterial isolate, which belongs to a novel species.</title>
        <authorList>
            <person name="Juszczyk A."/>
            <person name="Kowalczyk A."/>
            <person name="Was K."/>
            <person name="Kosowicz W."/>
            <person name="Budzyn A."/>
            <person name="Latowski D."/>
        </authorList>
    </citation>
    <scope>NUCLEOTIDE SEQUENCE</scope>
    <source>
        <strain evidence="2">As8PL</strain>
    </source>
</reference>
<feature type="region of interest" description="Disordered" evidence="1">
    <location>
        <begin position="62"/>
        <end position="84"/>
    </location>
</feature>
<evidence type="ECO:0000313" key="2">
    <source>
        <dbReference type="EMBL" id="XDI36531.1"/>
    </source>
</evidence>
<dbReference type="Pfam" id="PF14071">
    <property type="entry name" value="YlbD_coat"/>
    <property type="match status" value="1"/>
</dbReference>
<dbReference type="AlphaFoldDB" id="A0AB39BT55"/>
<dbReference type="InterPro" id="IPR025953">
    <property type="entry name" value="YlbD_coat"/>
</dbReference>
<feature type="region of interest" description="Disordered" evidence="1">
    <location>
        <begin position="125"/>
        <end position="146"/>
    </location>
</feature>
<sequence>MTQQQSIHPSVEQFKQFVRQHPKMADEIKSNKKTLQQFFEEWSVLGPEHEQWRTYQIDAANDTNAATDNHRAEGPHTAQNADSTATDTLGQVMNMMRRFNVQDLQNHLAQFSSVLSNVQNVMQTFQQPNNPQTRSNQDYPFSFRRD</sequence>
<proteinExistence type="predicted"/>